<evidence type="ECO:0000313" key="3">
    <source>
        <dbReference type="EMBL" id="MED6291192.1"/>
    </source>
</evidence>
<keyword evidence="2" id="KW-0732">Signal</keyword>
<feature type="signal peptide" evidence="2">
    <location>
        <begin position="1"/>
        <end position="30"/>
    </location>
</feature>
<dbReference type="Proteomes" id="UP001352852">
    <property type="component" value="Unassembled WGS sequence"/>
</dbReference>
<evidence type="ECO:0000256" key="1">
    <source>
        <dbReference type="SAM" id="MobiDB-lite"/>
    </source>
</evidence>
<comment type="caution">
    <text evidence="3">The sequence shown here is derived from an EMBL/GenBank/DDBJ whole genome shotgun (WGS) entry which is preliminary data.</text>
</comment>
<protein>
    <recommendedName>
        <fullName evidence="5">Secreted protein</fullName>
    </recommendedName>
</protein>
<reference evidence="3 4" key="1">
    <citation type="submission" date="2021-06" db="EMBL/GenBank/DDBJ databases">
        <authorList>
            <person name="Palmer J.M."/>
        </authorList>
    </citation>
    <scope>NUCLEOTIDE SEQUENCE [LARGE SCALE GENOMIC DNA]</scope>
    <source>
        <strain evidence="3 4">CL_MEX2019</strain>
        <tissue evidence="3">Muscle</tissue>
    </source>
</reference>
<name>A0ABU7EVJ4_9TELE</name>
<accession>A0ABU7EVJ4</accession>
<feature type="region of interest" description="Disordered" evidence="1">
    <location>
        <begin position="43"/>
        <end position="62"/>
    </location>
</feature>
<feature type="compositionally biased region" description="Low complexity" evidence="1">
    <location>
        <begin position="47"/>
        <end position="56"/>
    </location>
</feature>
<sequence length="104" mass="11242">MTSCGIPHALFAQTAAMVWWTWCISGPIRSCSVDGITVSRCGRDVPAATSSSSASRSSRRKMDGSGILNITAAGSAAKAWIHPVSTDQYLILKQHQQNYEEEKI</sequence>
<evidence type="ECO:0000313" key="4">
    <source>
        <dbReference type="Proteomes" id="UP001352852"/>
    </source>
</evidence>
<dbReference type="EMBL" id="JAHUTJ010067582">
    <property type="protein sequence ID" value="MED6291192.1"/>
    <property type="molecule type" value="Genomic_DNA"/>
</dbReference>
<gene>
    <name evidence="3" type="ORF">CHARACLAT_020914</name>
</gene>
<evidence type="ECO:0000256" key="2">
    <source>
        <dbReference type="SAM" id="SignalP"/>
    </source>
</evidence>
<evidence type="ECO:0008006" key="5">
    <source>
        <dbReference type="Google" id="ProtNLM"/>
    </source>
</evidence>
<organism evidence="3 4">
    <name type="scientific">Characodon lateralis</name>
    <dbReference type="NCBI Taxonomy" id="208331"/>
    <lineage>
        <taxon>Eukaryota</taxon>
        <taxon>Metazoa</taxon>
        <taxon>Chordata</taxon>
        <taxon>Craniata</taxon>
        <taxon>Vertebrata</taxon>
        <taxon>Euteleostomi</taxon>
        <taxon>Actinopterygii</taxon>
        <taxon>Neopterygii</taxon>
        <taxon>Teleostei</taxon>
        <taxon>Neoteleostei</taxon>
        <taxon>Acanthomorphata</taxon>
        <taxon>Ovalentaria</taxon>
        <taxon>Atherinomorphae</taxon>
        <taxon>Cyprinodontiformes</taxon>
        <taxon>Goodeidae</taxon>
        <taxon>Characodon</taxon>
    </lineage>
</organism>
<keyword evidence="4" id="KW-1185">Reference proteome</keyword>
<feature type="chain" id="PRO_5045726620" description="Secreted protein" evidence="2">
    <location>
        <begin position="31"/>
        <end position="104"/>
    </location>
</feature>
<proteinExistence type="predicted"/>